<organism evidence="9 10">
    <name type="scientific">Paucilactobacillus vaccinostercus DSM 20634</name>
    <dbReference type="NCBI Taxonomy" id="1423813"/>
    <lineage>
        <taxon>Bacteria</taxon>
        <taxon>Bacillati</taxon>
        <taxon>Bacillota</taxon>
        <taxon>Bacilli</taxon>
        <taxon>Lactobacillales</taxon>
        <taxon>Lactobacillaceae</taxon>
        <taxon>Paucilactobacillus</taxon>
    </lineage>
</organism>
<protein>
    <submittedName>
        <fullName evidence="9">DNA repair protein</fullName>
    </submittedName>
</protein>
<evidence type="ECO:0000313" key="9">
    <source>
        <dbReference type="EMBL" id="KRM60594.1"/>
    </source>
</evidence>
<keyword evidence="3" id="KW-0479">Metal-binding</keyword>
<keyword evidence="5" id="KW-0862">Zinc</keyword>
<dbReference type="GO" id="GO:0046872">
    <property type="term" value="F:metal ion binding"/>
    <property type="evidence" value="ECO:0007669"/>
    <property type="project" value="UniProtKB-KW"/>
</dbReference>
<feature type="domain" description="MPN" evidence="8">
    <location>
        <begin position="88"/>
        <end position="210"/>
    </location>
</feature>
<keyword evidence="6" id="KW-0482">Metalloprotease</keyword>
<dbReference type="GO" id="GO:0006508">
    <property type="term" value="P:proteolysis"/>
    <property type="evidence" value="ECO:0007669"/>
    <property type="project" value="UniProtKB-KW"/>
</dbReference>
<evidence type="ECO:0000256" key="7">
    <source>
        <dbReference type="RuleBase" id="RU003797"/>
    </source>
</evidence>
<dbReference type="PATRIC" id="fig|1423813.3.peg.696"/>
<evidence type="ECO:0000256" key="4">
    <source>
        <dbReference type="ARBA" id="ARBA00022801"/>
    </source>
</evidence>
<comment type="similarity">
    <text evidence="1 7">Belongs to the UPF0758 family.</text>
</comment>
<keyword evidence="4" id="KW-0378">Hydrolase</keyword>
<dbReference type="PANTHER" id="PTHR30471:SF3">
    <property type="entry name" value="UPF0758 PROTEIN YEES-RELATED"/>
    <property type="match status" value="1"/>
</dbReference>
<dbReference type="AlphaFoldDB" id="A0A0R2A2K6"/>
<keyword evidence="2" id="KW-0645">Protease</keyword>
<dbReference type="STRING" id="1423813.FC26_GL000685"/>
<reference evidence="9 10" key="1">
    <citation type="journal article" date="2015" name="Genome Announc.">
        <title>Expanding the biotechnology potential of lactobacilli through comparative genomics of 213 strains and associated genera.</title>
        <authorList>
            <person name="Sun Z."/>
            <person name="Harris H.M."/>
            <person name="McCann A."/>
            <person name="Guo C."/>
            <person name="Argimon S."/>
            <person name="Zhang W."/>
            <person name="Yang X."/>
            <person name="Jeffery I.B."/>
            <person name="Cooney J.C."/>
            <person name="Kagawa T.F."/>
            <person name="Liu W."/>
            <person name="Song Y."/>
            <person name="Salvetti E."/>
            <person name="Wrobel A."/>
            <person name="Rasinkangas P."/>
            <person name="Parkhill J."/>
            <person name="Rea M.C."/>
            <person name="O'Sullivan O."/>
            <person name="Ritari J."/>
            <person name="Douillard F.P."/>
            <person name="Paul Ross R."/>
            <person name="Yang R."/>
            <person name="Briner A.E."/>
            <person name="Felis G.E."/>
            <person name="de Vos W.M."/>
            <person name="Barrangou R."/>
            <person name="Klaenhammer T.R."/>
            <person name="Caufield P.W."/>
            <person name="Cui Y."/>
            <person name="Zhang H."/>
            <person name="O'Toole P.W."/>
        </authorList>
    </citation>
    <scope>NUCLEOTIDE SEQUENCE [LARGE SCALE GENOMIC DNA]</scope>
    <source>
        <strain evidence="9 10">DSM 20634</strain>
    </source>
</reference>
<gene>
    <name evidence="9" type="ORF">FC26_GL000685</name>
</gene>
<dbReference type="Proteomes" id="UP000051733">
    <property type="component" value="Unassembled WGS sequence"/>
</dbReference>
<sequence length="211" mass="23727">MNNNEQVGTALSDQELITSFFQKLNPKQAPELSQQFRTAFPSLSEFKGASQQQRLDLVNSGVEELQLMLIGIELGRRVARSSRPVLGKIFSSRQIGQILIDEFQDDFQENLCLICLDVKHRILRQQVVFRGTLTTCPVHPREIFSIAIDCHAESIVVAHNHPSGVTEPSENDIAFTKRLNQCGQLLGVTLLDSFVIGQNDYLSMREAQLMD</sequence>
<dbReference type="InterPro" id="IPR025657">
    <property type="entry name" value="RadC_JAB"/>
</dbReference>
<dbReference type="SUPFAM" id="SSF102712">
    <property type="entry name" value="JAB1/MPN domain"/>
    <property type="match status" value="1"/>
</dbReference>
<dbReference type="EMBL" id="AYYY01000063">
    <property type="protein sequence ID" value="KRM60594.1"/>
    <property type="molecule type" value="Genomic_DNA"/>
</dbReference>
<dbReference type="Gene3D" id="3.40.140.10">
    <property type="entry name" value="Cytidine Deaminase, domain 2"/>
    <property type="match status" value="1"/>
</dbReference>
<dbReference type="InterPro" id="IPR020891">
    <property type="entry name" value="UPF0758_CS"/>
</dbReference>
<dbReference type="PANTHER" id="PTHR30471">
    <property type="entry name" value="DNA REPAIR PROTEIN RADC"/>
    <property type="match status" value="1"/>
</dbReference>
<dbReference type="NCBIfam" id="TIGR00608">
    <property type="entry name" value="radc"/>
    <property type="match status" value="1"/>
</dbReference>
<name>A0A0R2A2K6_9LACO</name>
<evidence type="ECO:0000259" key="8">
    <source>
        <dbReference type="PROSITE" id="PS50249"/>
    </source>
</evidence>
<dbReference type="Pfam" id="PF04002">
    <property type="entry name" value="RadC"/>
    <property type="match status" value="1"/>
</dbReference>
<dbReference type="GO" id="GO:0008237">
    <property type="term" value="F:metallopeptidase activity"/>
    <property type="evidence" value="ECO:0007669"/>
    <property type="project" value="UniProtKB-KW"/>
</dbReference>
<comment type="caution">
    <text evidence="9">The sequence shown here is derived from an EMBL/GenBank/DDBJ whole genome shotgun (WGS) entry which is preliminary data.</text>
</comment>
<evidence type="ECO:0000256" key="2">
    <source>
        <dbReference type="ARBA" id="ARBA00022670"/>
    </source>
</evidence>
<evidence type="ECO:0000256" key="6">
    <source>
        <dbReference type="ARBA" id="ARBA00023049"/>
    </source>
</evidence>
<evidence type="ECO:0000313" key="10">
    <source>
        <dbReference type="Proteomes" id="UP000051733"/>
    </source>
</evidence>
<evidence type="ECO:0000256" key="1">
    <source>
        <dbReference type="ARBA" id="ARBA00010243"/>
    </source>
</evidence>
<evidence type="ECO:0000256" key="3">
    <source>
        <dbReference type="ARBA" id="ARBA00022723"/>
    </source>
</evidence>
<dbReference type="PROSITE" id="PS50249">
    <property type="entry name" value="MPN"/>
    <property type="match status" value="1"/>
</dbReference>
<accession>A0A0R2A2K6</accession>
<dbReference type="CDD" id="cd08071">
    <property type="entry name" value="MPN_DUF2466"/>
    <property type="match status" value="1"/>
</dbReference>
<dbReference type="InterPro" id="IPR001405">
    <property type="entry name" value="UPF0758"/>
</dbReference>
<dbReference type="InterPro" id="IPR037518">
    <property type="entry name" value="MPN"/>
</dbReference>
<keyword evidence="10" id="KW-1185">Reference proteome</keyword>
<dbReference type="OrthoDB" id="9804482at2"/>
<dbReference type="PROSITE" id="PS01302">
    <property type="entry name" value="UPF0758"/>
    <property type="match status" value="1"/>
</dbReference>
<dbReference type="RefSeq" id="WP_057780921.1">
    <property type="nucleotide sequence ID" value="NZ_AYYY01000063.1"/>
</dbReference>
<proteinExistence type="inferred from homology"/>
<evidence type="ECO:0000256" key="5">
    <source>
        <dbReference type="ARBA" id="ARBA00022833"/>
    </source>
</evidence>